<dbReference type="EMBL" id="CAJJDP010000053">
    <property type="protein sequence ID" value="CAD8169315.1"/>
    <property type="molecule type" value="Genomic_DNA"/>
</dbReference>
<name>A0A8S1UXD8_PAROT</name>
<sequence length="117" mass="13064">MQNLYGWTLLEKPIVLSVQANTTSFSLVDLPPQARKAKLYIRVKQGGSSGDFEVTWTLSTKVDMIKFSGHPYAQNAWSISNDNCSIRLDEKRIIAVSRSGSFPSGYFSVIIEVLGYK</sequence>
<dbReference type="Proteomes" id="UP000683925">
    <property type="component" value="Unassembled WGS sequence"/>
</dbReference>
<organism evidence="1 2">
    <name type="scientific">Paramecium octaurelia</name>
    <dbReference type="NCBI Taxonomy" id="43137"/>
    <lineage>
        <taxon>Eukaryota</taxon>
        <taxon>Sar</taxon>
        <taxon>Alveolata</taxon>
        <taxon>Ciliophora</taxon>
        <taxon>Intramacronucleata</taxon>
        <taxon>Oligohymenophorea</taxon>
        <taxon>Peniculida</taxon>
        <taxon>Parameciidae</taxon>
        <taxon>Paramecium</taxon>
    </lineage>
</organism>
<protein>
    <submittedName>
        <fullName evidence="1">Uncharacterized protein</fullName>
    </submittedName>
</protein>
<evidence type="ECO:0000313" key="2">
    <source>
        <dbReference type="Proteomes" id="UP000683925"/>
    </source>
</evidence>
<comment type="caution">
    <text evidence="1">The sequence shown here is derived from an EMBL/GenBank/DDBJ whole genome shotgun (WGS) entry which is preliminary data.</text>
</comment>
<evidence type="ECO:0000313" key="1">
    <source>
        <dbReference type="EMBL" id="CAD8169315.1"/>
    </source>
</evidence>
<dbReference type="AlphaFoldDB" id="A0A8S1UXD8"/>
<gene>
    <name evidence="1" type="ORF">POCTA_138.1.T0530151</name>
</gene>
<accession>A0A8S1UXD8</accession>
<reference evidence="1" key="1">
    <citation type="submission" date="2021-01" db="EMBL/GenBank/DDBJ databases">
        <authorList>
            <consortium name="Genoscope - CEA"/>
            <person name="William W."/>
        </authorList>
    </citation>
    <scope>NUCLEOTIDE SEQUENCE</scope>
</reference>
<keyword evidence="2" id="KW-1185">Reference proteome</keyword>
<proteinExistence type="predicted"/>
<dbReference type="OrthoDB" id="300426at2759"/>